<evidence type="ECO:0000259" key="3">
    <source>
        <dbReference type="Pfam" id="PF04155"/>
    </source>
</evidence>
<feature type="domain" description="Ground-like" evidence="3">
    <location>
        <begin position="192"/>
        <end position="262"/>
    </location>
</feature>
<organism evidence="4 5">
    <name type="scientific">Plectus sambesii</name>
    <dbReference type="NCBI Taxonomy" id="2011161"/>
    <lineage>
        <taxon>Eukaryota</taxon>
        <taxon>Metazoa</taxon>
        <taxon>Ecdysozoa</taxon>
        <taxon>Nematoda</taxon>
        <taxon>Chromadorea</taxon>
        <taxon>Plectida</taxon>
        <taxon>Plectina</taxon>
        <taxon>Plectoidea</taxon>
        <taxon>Plectidae</taxon>
        <taxon>Plectus</taxon>
    </lineage>
</organism>
<feature type="chain" id="PRO_5037938715" evidence="2">
    <location>
        <begin position="19"/>
        <end position="265"/>
    </location>
</feature>
<feature type="region of interest" description="Disordered" evidence="1">
    <location>
        <begin position="133"/>
        <end position="154"/>
    </location>
</feature>
<dbReference type="InterPro" id="IPR007284">
    <property type="entry name" value="Ground-like_dom"/>
</dbReference>
<protein>
    <submittedName>
        <fullName evidence="5">Ground-like domain-containing protein</fullName>
    </submittedName>
</protein>
<sequence>MKSIIVVGLLLAVSYVSGFGGCGCGQSYEPPPCEPEPAPSCESEPEVCTPCPTLAPRVCAVCPEPVEYKCRDCPTTVSKAPPCPICEPQPVCEVCPVCPAPVEQPPCPTCAAHPPPAKCPVCPKPQKKSKTQCPSHESSYEPSHPPPPSPCARHRPPPPQLGNDCCNKCGSSCVLRRRLRAHAASTLVLNVDPTCNSEKLRKIILNNIVDNITETKRAVQKEAHEKLSGQFDVICAKGDFSYVISSNKFCQETKNDITCYVFRQA</sequence>
<feature type="signal peptide" evidence="2">
    <location>
        <begin position="1"/>
        <end position="18"/>
    </location>
</feature>
<evidence type="ECO:0000313" key="5">
    <source>
        <dbReference type="WBParaSite" id="PSAMB.scaffold4773size13576.g25143.t1"/>
    </source>
</evidence>
<evidence type="ECO:0000256" key="2">
    <source>
        <dbReference type="SAM" id="SignalP"/>
    </source>
</evidence>
<name>A0A914WT44_9BILA</name>
<dbReference type="PROSITE" id="PS51257">
    <property type="entry name" value="PROKAR_LIPOPROTEIN"/>
    <property type="match status" value="1"/>
</dbReference>
<feature type="compositionally biased region" description="Low complexity" evidence="1">
    <location>
        <begin position="133"/>
        <end position="142"/>
    </location>
</feature>
<accession>A0A914WT44</accession>
<reference evidence="5" key="1">
    <citation type="submission" date="2022-11" db="UniProtKB">
        <authorList>
            <consortium name="WormBaseParasite"/>
        </authorList>
    </citation>
    <scope>IDENTIFICATION</scope>
</reference>
<keyword evidence="4" id="KW-1185">Reference proteome</keyword>
<dbReference type="AlphaFoldDB" id="A0A914WT44"/>
<keyword evidence="2" id="KW-0732">Signal</keyword>
<proteinExistence type="predicted"/>
<dbReference type="Proteomes" id="UP000887566">
    <property type="component" value="Unplaced"/>
</dbReference>
<evidence type="ECO:0000313" key="4">
    <source>
        <dbReference type="Proteomes" id="UP000887566"/>
    </source>
</evidence>
<dbReference type="WBParaSite" id="PSAMB.scaffold4773size13576.g25143.t1">
    <property type="protein sequence ID" value="PSAMB.scaffold4773size13576.g25143.t1"/>
    <property type="gene ID" value="PSAMB.scaffold4773size13576.g25143"/>
</dbReference>
<evidence type="ECO:0000256" key="1">
    <source>
        <dbReference type="SAM" id="MobiDB-lite"/>
    </source>
</evidence>
<dbReference type="Pfam" id="PF04155">
    <property type="entry name" value="Ground-like"/>
    <property type="match status" value="1"/>
</dbReference>